<name>A0A0F9EQ48_9ZZZZ</name>
<protein>
    <submittedName>
        <fullName evidence="1">Uncharacterized protein</fullName>
    </submittedName>
</protein>
<dbReference type="EMBL" id="LAZR01026554">
    <property type="protein sequence ID" value="KKL68366.1"/>
    <property type="molecule type" value="Genomic_DNA"/>
</dbReference>
<comment type="caution">
    <text evidence="1">The sequence shown here is derived from an EMBL/GenBank/DDBJ whole genome shotgun (WGS) entry which is preliminary data.</text>
</comment>
<accession>A0A0F9EQ48</accession>
<evidence type="ECO:0000313" key="1">
    <source>
        <dbReference type="EMBL" id="KKL68366.1"/>
    </source>
</evidence>
<gene>
    <name evidence="1" type="ORF">LCGC14_2125710</name>
</gene>
<sequence>ILTARDRMAREAAFNRTVDAADRVRQGSVQFLVDESSKSGSDTEGNVERYDDFLEALIQEETADFPEELKLLTRRRLQAPRLKNRTGLAVHQQEQVRGETFFNLDKAADAAVQEVTNNPTLGNMQAELEDGAFLISEYKAGGFIDAEEAEARTDNLRQRVFTAAINSATLTDPEAAQALVDATKAVLPAETIKSLEADIRKQTKLQKDEAKAERDATAKTFINEIEDQALDGTVTQTQLQASPVWDILTTSEKNHLTSVAKDSSPFNTSDPVTLAEVTTLVNTDPTSITEDDFDAWHGRAVDGISTSDYNRLIKVWRTNIEEIEKGEATDPLQKGFEKQAYLLIDRMRKDTAFIDPGGFFTGQTPEELQENDLLAAQQVNSLARYIEEHPGEDYVETYIKPVLKPIQEGFVSGVYDRATAFFTDEPSIIIEEDIEIRRQAADLLTKSGVDITRENINRASAQIKAGNIELKILDAETARKLFDTASGTGEDKAANARREAIRLGFIIP</sequence>
<reference evidence="1" key="1">
    <citation type="journal article" date="2015" name="Nature">
        <title>Complex archaea that bridge the gap between prokaryotes and eukaryotes.</title>
        <authorList>
            <person name="Spang A."/>
            <person name="Saw J.H."/>
            <person name="Jorgensen S.L."/>
            <person name="Zaremba-Niedzwiedzka K."/>
            <person name="Martijn J."/>
            <person name="Lind A.E."/>
            <person name="van Eijk R."/>
            <person name="Schleper C."/>
            <person name="Guy L."/>
            <person name="Ettema T.J."/>
        </authorList>
    </citation>
    <scope>NUCLEOTIDE SEQUENCE</scope>
</reference>
<organism evidence="1">
    <name type="scientific">marine sediment metagenome</name>
    <dbReference type="NCBI Taxonomy" id="412755"/>
    <lineage>
        <taxon>unclassified sequences</taxon>
        <taxon>metagenomes</taxon>
        <taxon>ecological metagenomes</taxon>
    </lineage>
</organism>
<feature type="non-terminal residue" evidence="1">
    <location>
        <position position="1"/>
    </location>
</feature>
<dbReference type="AlphaFoldDB" id="A0A0F9EQ48"/>
<proteinExistence type="predicted"/>